<sequence length="39" mass="4425">MRVTEGYSIFAEAAFLFRNLLSSSFISFSFLQAGTFRDP</sequence>
<dbReference type="EMBL" id="CP026095">
    <property type="protein sequence ID" value="AZV41548.1"/>
    <property type="molecule type" value="Genomic_DNA"/>
</dbReference>
<protein>
    <submittedName>
        <fullName evidence="1">Uncharacterized protein</fullName>
    </submittedName>
</protein>
<name>A0A3T0KMQ9_9BACI</name>
<dbReference type="KEGG" id="pasa:BAOM_0937"/>
<dbReference type="AlphaFoldDB" id="A0A3T0KMQ9"/>
<accession>A0A3T0KMQ9</accession>
<dbReference type="Proteomes" id="UP000283095">
    <property type="component" value="Chromosome"/>
</dbReference>
<proteinExistence type="predicted"/>
<evidence type="ECO:0000313" key="1">
    <source>
        <dbReference type="EMBL" id="AZV41548.1"/>
    </source>
</evidence>
<organism evidence="1 2">
    <name type="scientific">Peribacillus asahii</name>
    <dbReference type="NCBI Taxonomy" id="228899"/>
    <lineage>
        <taxon>Bacteria</taxon>
        <taxon>Bacillati</taxon>
        <taxon>Bacillota</taxon>
        <taxon>Bacilli</taxon>
        <taxon>Bacillales</taxon>
        <taxon>Bacillaceae</taxon>
        <taxon>Peribacillus</taxon>
    </lineage>
</organism>
<gene>
    <name evidence="1" type="ORF">BAOM_0937</name>
</gene>
<evidence type="ECO:0000313" key="2">
    <source>
        <dbReference type="Proteomes" id="UP000283095"/>
    </source>
</evidence>
<reference evidence="1 2" key="1">
    <citation type="submission" date="2018-01" db="EMBL/GenBank/DDBJ databases">
        <title>Bacillus asahii Genome sequencing and assembly.</title>
        <authorList>
            <person name="Jiang H."/>
            <person name="Feng Y."/>
            <person name="Zhao F."/>
            <person name="Lin X."/>
        </authorList>
    </citation>
    <scope>NUCLEOTIDE SEQUENCE [LARGE SCALE GENOMIC DNA]</scope>
    <source>
        <strain evidence="1 2">OM18</strain>
    </source>
</reference>